<evidence type="ECO:0000313" key="3">
    <source>
        <dbReference type="Proteomes" id="UP001374535"/>
    </source>
</evidence>
<keyword evidence="3" id="KW-1185">Reference proteome</keyword>
<feature type="compositionally biased region" description="Acidic residues" evidence="1">
    <location>
        <begin position="73"/>
        <end position="118"/>
    </location>
</feature>
<dbReference type="AlphaFoldDB" id="A0AAQ3S453"/>
<name>A0AAQ3S453_VIGMU</name>
<reference evidence="2 3" key="1">
    <citation type="journal article" date="2023" name="Life. Sci Alliance">
        <title>Evolutionary insights into 3D genome organization and epigenetic landscape of Vigna mungo.</title>
        <authorList>
            <person name="Junaid A."/>
            <person name="Singh B."/>
            <person name="Bhatia S."/>
        </authorList>
    </citation>
    <scope>NUCLEOTIDE SEQUENCE [LARGE SCALE GENOMIC DNA]</scope>
    <source>
        <strain evidence="2">Urdbean</strain>
    </source>
</reference>
<accession>A0AAQ3S453</accession>
<organism evidence="2 3">
    <name type="scientific">Vigna mungo</name>
    <name type="common">Black gram</name>
    <name type="synonym">Phaseolus mungo</name>
    <dbReference type="NCBI Taxonomy" id="3915"/>
    <lineage>
        <taxon>Eukaryota</taxon>
        <taxon>Viridiplantae</taxon>
        <taxon>Streptophyta</taxon>
        <taxon>Embryophyta</taxon>
        <taxon>Tracheophyta</taxon>
        <taxon>Spermatophyta</taxon>
        <taxon>Magnoliopsida</taxon>
        <taxon>eudicotyledons</taxon>
        <taxon>Gunneridae</taxon>
        <taxon>Pentapetalae</taxon>
        <taxon>rosids</taxon>
        <taxon>fabids</taxon>
        <taxon>Fabales</taxon>
        <taxon>Fabaceae</taxon>
        <taxon>Papilionoideae</taxon>
        <taxon>50 kb inversion clade</taxon>
        <taxon>NPAAA clade</taxon>
        <taxon>indigoferoid/millettioid clade</taxon>
        <taxon>Phaseoleae</taxon>
        <taxon>Vigna</taxon>
    </lineage>
</organism>
<dbReference type="EMBL" id="CP144698">
    <property type="protein sequence ID" value="WVZ16712.1"/>
    <property type="molecule type" value="Genomic_DNA"/>
</dbReference>
<gene>
    <name evidence="2" type="ORF">V8G54_009694</name>
</gene>
<evidence type="ECO:0000313" key="2">
    <source>
        <dbReference type="EMBL" id="WVZ16712.1"/>
    </source>
</evidence>
<sequence>MMVEMRKMMQRLEANMKVIHRIGRAQAAMMRHAFGASHLDFMTPAEYDAFVAWPGDQAPTTGGGATSSRAQAMEEDGTEECDSDAGTEIIEEDDDDDSEENGTEVEDVDGDEDDEDDD</sequence>
<feature type="region of interest" description="Disordered" evidence="1">
    <location>
        <begin position="55"/>
        <end position="118"/>
    </location>
</feature>
<protein>
    <submittedName>
        <fullName evidence="2">Uncharacterized protein</fullName>
    </submittedName>
</protein>
<dbReference type="Proteomes" id="UP001374535">
    <property type="component" value="Chromosome 3"/>
</dbReference>
<proteinExistence type="predicted"/>
<evidence type="ECO:0000256" key="1">
    <source>
        <dbReference type="SAM" id="MobiDB-lite"/>
    </source>
</evidence>